<dbReference type="EMBL" id="CP159837">
    <property type="protein sequence ID" value="XCM37955.1"/>
    <property type="molecule type" value="Genomic_DNA"/>
</dbReference>
<evidence type="ECO:0000313" key="1">
    <source>
        <dbReference type="EMBL" id="XCM37955.1"/>
    </source>
</evidence>
<gene>
    <name evidence="1" type="ORF">ABWT76_000767</name>
</gene>
<organism evidence="1">
    <name type="scientific">Planktothricoides raciborskii GIHE-MW2</name>
    <dbReference type="NCBI Taxonomy" id="2792601"/>
    <lineage>
        <taxon>Bacteria</taxon>
        <taxon>Bacillati</taxon>
        <taxon>Cyanobacteriota</taxon>
        <taxon>Cyanophyceae</taxon>
        <taxon>Oscillatoriophycideae</taxon>
        <taxon>Oscillatoriales</taxon>
        <taxon>Oscillatoriaceae</taxon>
        <taxon>Planktothricoides</taxon>
    </lineage>
</organism>
<proteinExistence type="predicted"/>
<protein>
    <submittedName>
        <fullName evidence="1">Uncharacterized protein</fullName>
    </submittedName>
</protein>
<dbReference type="AlphaFoldDB" id="A0AAU8JHE9"/>
<sequence length="41" mass="4710">MSQKPGFWGQPLPKTQTKIETGFLGFLRETGFLGFLRQPLR</sequence>
<reference evidence="1" key="1">
    <citation type="submission" date="2024-07" db="EMBL/GenBank/DDBJ databases">
        <authorList>
            <person name="Kim Y.J."/>
            <person name="Jeong J.Y."/>
        </authorList>
    </citation>
    <scope>NUCLEOTIDE SEQUENCE</scope>
    <source>
        <strain evidence="1">GIHE-MW2</strain>
    </source>
</reference>
<dbReference type="RefSeq" id="WP_354635666.1">
    <property type="nucleotide sequence ID" value="NZ_CP159837.1"/>
</dbReference>
<accession>A0AAU8JHE9</accession>
<name>A0AAU8JHE9_9CYAN</name>